<accession>A0ABQ5IW21</accession>
<dbReference type="Pfam" id="PF00078">
    <property type="entry name" value="RVT_1"/>
    <property type="match status" value="1"/>
</dbReference>
<sequence length="1331" mass="152162">MPPALTSKGLWTVCAPYGRLVDAFIANKLSKGDLDSIASSSACSKFQENESLEKLYSVKRAPSSNFTVDERILWIEIGGLPLCAWGSNAYKKIACSFGKFLFFEKEDSSALSSGRVCISSKSQGLISENVQVEINNELFEATVQEIGSWCIKIIDDYIDLSSNDNIKDVDTSSESIDDHSVDDLEYIQTNLNNIDNQVSEQKMDNNEENKQGEEDIHLIVPHQPPKEEANYKESNPECKAESSDLSRPPGFEFMKKSSSSSSKCSTSFARFRKKDIKVWLGVVLDHVSKLALWNRLQDFMHHHNGSYIMFGDMNAVRNEQEMVGSIFNNIEADYFNSFIDATCLVDLPIGGRCFTWMNKAGTKLSKLDRFLILEDVIDLLPDIRITALDRIWSNHNHMLLHVEKFNFGPSPFKLYNSWLLRDGFDDLIKSEWDSIDSNNSGFPIKCHEKSRILKAKIRQWNNNNKTMERNRKAAALEELSSIEKKIDEGSVSPSDTKNRLNLLHELKIIDKFTSMDLIQKVRVKWDIKGMKTLNSFMDPSLIKDAFFQFYKVKFQAQDSQVSFPNLPHSQTLNSMDRDYLERLDIIKKDLHDFINSFFASCDMPYGANSSFFTLIPKVNNPTLITDFRPISLIGIHYKIIAKILANRLSKVIDKIVSKEQSAFIAGRQILDGPIILSEIIEWHKKRKKQLLIFKVDFEKAFDSISWNYLDHILDSLGFGLKWRSWIKTCLSSSRASILVNGSPTSEFSINRGLRQGDPLSPFLFILVMEGLHNAFVDAVGNGLISGININNSSINISHLFFADDVIITTGWNARDLENIIRVLHVFYLASGLKINIHKSNIYGIGVNEDEVYNMASNAGCIAGNIPFNYLGLPIGSNMKSIASWKMLIDRFRSRLLTWKASLLSIGGHLTLIKSVLGSLGIYYLSIFRAPESVLNDLERIRSNFFWGGNQDGKKMAWVKWPIILNSYDNGGLNIGSLKAFNLALLQKWRWRLFTSPNDLWVKVVKAFHGHEGGFDNNGCSFKGTWANIVGSSNFLHSKCIILNNSFRFNAGYGTRIRFWKYIWVGEAPLSIRYNCLYRLDQDKDCLIIDRIINGQWHWNWSRTNIGVRNLAFFRDMLKEIGQLNIVASEDTCVWNLGPNGTFTVKDARNIIDQKTLPSLPSTSWDKIIPRKVNIFMWRLSLDRLPHRLNLSLRGMDIPAISCSSCNANVESANHIFFECIIASDLWKLVYRWCEIPFVQALSFEAFKDWLSSWHAPKEKKHRLFIISTSVLWWLWRFRNNVTFNSQPLRKSDIFDYVRSTSFSWLHNRGNLILSWTDWLKSPLMTACLDNG</sequence>
<name>A0ABQ5IW21_9ASTR</name>
<dbReference type="SUPFAM" id="SSF56672">
    <property type="entry name" value="DNA/RNA polymerases"/>
    <property type="match status" value="1"/>
</dbReference>
<feature type="coiled-coil region" evidence="1">
    <location>
        <begin position="450"/>
        <end position="477"/>
    </location>
</feature>
<keyword evidence="5" id="KW-1185">Reference proteome</keyword>
<dbReference type="Pfam" id="PF13966">
    <property type="entry name" value="zf-RVT"/>
    <property type="match status" value="1"/>
</dbReference>
<reference evidence="4" key="2">
    <citation type="submission" date="2022-01" db="EMBL/GenBank/DDBJ databases">
        <authorList>
            <person name="Yamashiro T."/>
            <person name="Shiraishi A."/>
            <person name="Satake H."/>
            <person name="Nakayama K."/>
        </authorList>
    </citation>
    <scope>NUCLEOTIDE SEQUENCE</scope>
</reference>
<dbReference type="EMBL" id="BQNB010021125">
    <property type="protein sequence ID" value="GJU03149.1"/>
    <property type="molecule type" value="Genomic_DNA"/>
</dbReference>
<proteinExistence type="predicted"/>
<keyword evidence="4" id="KW-0548">Nucleotidyltransferase</keyword>
<feature type="domain" description="Reverse transcriptase" evidence="3">
    <location>
        <begin position="596"/>
        <end position="874"/>
    </location>
</feature>
<dbReference type="InterPro" id="IPR026960">
    <property type="entry name" value="RVT-Znf"/>
</dbReference>
<reference evidence="4" key="1">
    <citation type="journal article" date="2022" name="Int. J. Mol. Sci.">
        <title>Draft Genome of Tanacetum Coccineum: Genomic Comparison of Closely Related Tanacetum-Family Plants.</title>
        <authorList>
            <person name="Yamashiro T."/>
            <person name="Shiraishi A."/>
            <person name="Nakayama K."/>
            <person name="Satake H."/>
        </authorList>
    </citation>
    <scope>NUCLEOTIDE SEQUENCE</scope>
</reference>
<protein>
    <submittedName>
        <fullName evidence="4">RNA-directed DNA polymerase, eukaryota, reverse transcriptase zinc-binding domain protein</fullName>
    </submittedName>
</protein>
<dbReference type="Proteomes" id="UP001151760">
    <property type="component" value="Unassembled WGS sequence"/>
</dbReference>
<dbReference type="GO" id="GO:0003964">
    <property type="term" value="F:RNA-directed DNA polymerase activity"/>
    <property type="evidence" value="ECO:0007669"/>
    <property type="project" value="UniProtKB-KW"/>
</dbReference>
<evidence type="ECO:0000256" key="1">
    <source>
        <dbReference type="SAM" id="Coils"/>
    </source>
</evidence>
<keyword evidence="4" id="KW-0808">Transferase</keyword>
<evidence type="ECO:0000259" key="3">
    <source>
        <dbReference type="PROSITE" id="PS50878"/>
    </source>
</evidence>
<gene>
    <name evidence="4" type="ORF">Tco_1113487</name>
</gene>
<dbReference type="CDD" id="cd01650">
    <property type="entry name" value="RT_nLTR_like"/>
    <property type="match status" value="1"/>
</dbReference>
<dbReference type="InterPro" id="IPR043502">
    <property type="entry name" value="DNA/RNA_pol_sf"/>
</dbReference>
<dbReference type="PROSITE" id="PS50878">
    <property type="entry name" value="RT_POL"/>
    <property type="match status" value="1"/>
</dbReference>
<keyword evidence="4" id="KW-0695">RNA-directed DNA polymerase</keyword>
<dbReference type="InterPro" id="IPR000477">
    <property type="entry name" value="RT_dom"/>
</dbReference>
<dbReference type="PANTHER" id="PTHR33116:SF79">
    <property type="entry name" value="REVERSE TRANSCRIPTASE DOMAIN, ZINC FINGER, CCHC-TYPE-RELATED"/>
    <property type="match status" value="1"/>
</dbReference>
<keyword evidence="1" id="KW-0175">Coiled coil</keyword>
<evidence type="ECO:0000313" key="5">
    <source>
        <dbReference type="Proteomes" id="UP001151760"/>
    </source>
</evidence>
<organism evidence="4 5">
    <name type="scientific">Tanacetum coccineum</name>
    <dbReference type="NCBI Taxonomy" id="301880"/>
    <lineage>
        <taxon>Eukaryota</taxon>
        <taxon>Viridiplantae</taxon>
        <taxon>Streptophyta</taxon>
        <taxon>Embryophyta</taxon>
        <taxon>Tracheophyta</taxon>
        <taxon>Spermatophyta</taxon>
        <taxon>Magnoliopsida</taxon>
        <taxon>eudicotyledons</taxon>
        <taxon>Gunneridae</taxon>
        <taxon>Pentapetalae</taxon>
        <taxon>asterids</taxon>
        <taxon>campanulids</taxon>
        <taxon>Asterales</taxon>
        <taxon>Asteraceae</taxon>
        <taxon>Asteroideae</taxon>
        <taxon>Anthemideae</taxon>
        <taxon>Anthemidinae</taxon>
        <taxon>Tanacetum</taxon>
    </lineage>
</organism>
<dbReference type="PANTHER" id="PTHR33116">
    <property type="entry name" value="REVERSE TRANSCRIPTASE ZINC-BINDING DOMAIN-CONTAINING PROTEIN-RELATED-RELATED"/>
    <property type="match status" value="1"/>
</dbReference>
<evidence type="ECO:0000256" key="2">
    <source>
        <dbReference type="SAM" id="MobiDB-lite"/>
    </source>
</evidence>
<dbReference type="Gene3D" id="3.60.10.10">
    <property type="entry name" value="Endonuclease/exonuclease/phosphatase"/>
    <property type="match status" value="1"/>
</dbReference>
<feature type="compositionally biased region" description="Basic and acidic residues" evidence="2">
    <location>
        <begin position="226"/>
        <end position="244"/>
    </location>
</feature>
<dbReference type="InterPro" id="IPR036691">
    <property type="entry name" value="Endo/exonu/phosph_ase_sf"/>
</dbReference>
<dbReference type="SUPFAM" id="SSF56219">
    <property type="entry name" value="DNase I-like"/>
    <property type="match status" value="1"/>
</dbReference>
<feature type="region of interest" description="Disordered" evidence="2">
    <location>
        <begin position="226"/>
        <end position="263"/>
    </location>
</feature>
<evidence type="ECO:0000313" key="4">
    <source>
        <dbReference type="EMBL" id="GJU03149.1"/>
    </source>
</evidence>
<comment type="caution">
    <text evidence="4">The sequence shown here is derived from an EMBL/GenBank/DDBJ whole genome shotgun (WGS) entry which is preliminary data.</text>
</comment>